<keyword evidence="2" id="KW-0472">Membrane</keyword>
<organism evidence="4">
    <name type="scientific">Micromonas pusilla (strain CCMP1545)</name>
    <name type="common">Picoplanktonic green alga</name>
    <dbReference type="NCBI Taxonomy" id="564608"/>
    <lineage>
        <taxon>Eukaryota</taxon>
        <taxon>Viridiplantae</taxon>
        <taxon>Chlorophyta</taxon>
        <taxon>Mamiellophyceae</taxon>
        <taxon>Mamiellales</taxon>
        <taxon>Mamiellaceae</taxon>
        <taxon>Micromonas</taxon>
    </lineage>
</organism>
<dbReference type="PANTHER" id="PTHR36042">
    <property type="entry name" value="OS05G0490900 PROTEIN"/>
    <property type="match status" value="1"/>
</dbReference>
<keyword evidence="2" id="KW-1133">Transmembrane helix</keyword>
<accession>C1MXK4</accession>
<gene>
    <name evidence="3" type="ORF">MICPUCDRAFT_8140</name>
</gene>
<protein>
    <submittedName>
        <fullName evidence="3">Predicted protein</fullName>
    </submittedName>
</protein>
<feature type="non-terminal residue" evidence="3">
    <location>
        <position position="1"/>
    </location>
</feature>
<evidence type="ECO:0000313" key="4">
    <source>
        <dbReference type="Proteomes" id="UP000001876"/>
    </source>
</evidence>
<dbReference type="PANTHER" id="PTHR36042:SF1">
    <property type="entry name" value="OS05G0490900 PROTEIN"/>
    <property type="match status" value="1"/>
</dbReference>
<feature type="compositionally biased region" description="Basic and acidic residues" evidence="1">
    <location>
        <begin position="7"/>
        <end position="20"/>
    </location>
</feature>
<sequence length="123" mass="13225">TTATRTRAGEGEGEGAKTADDVEDIPPWERREIEKKAAMEKGGLPWPAYLGLAVIVAIAAIGSCFELTYENPIFGVVGADSFAYKPILFWFIGTGFPLAGWLWTKGIAGANEAAELQDKLDGY</sequence>
<dbReference type="RefSeq" id="XP_003060412.1">
    <property type="nucleotide sequence ID" value="XM_003060366.2"/>
</dbReference>
<keyword evidence="2" id="KW-0812">Transmembrane</keyword>
<feature type="transmembrane region" description="Helical" evidence="2">
    <location>
        <begin position="82"/>
        <end position="103"/>
    </location>
</feature>
<evidence type="ECO:0000256" key="2">
    <source>
        <dbReference type="SAM" id="Phobius"/>
    </source>
</evidence>
<dbReference type="EMBL" id="GG663742">
    <property type="protein sequence ID" value="EEH55181.1"/>
    <property type="molecule type" value="Genomic_DNA"/>
</dbReference>
<feature type="non-terminal residue" evidence="3">
    <location>
        <position position="123"/>
    </location>
</feature>
<dbReference type="GeneID" id="9686145"/>
<feature type="transmembrane region" description="Helical" evidence="2">
    <location>
        <begin position="44"/>
        <end position="62"/>
    </location>
</feature>
<evidence type="ECO:0000313" key="3">
    <source>
        <dbReference type="EMBL" id="EEH55181.1"/>
    </source>
</evidence>
<name>C1MXK4_MICPC</name>
<dbReference type="Proteomes" id="UP000001876">
    <property type="component" value="Unassembled WGS sequence"/>
</dbReference>
<proteinExistence type="predicted"/>
<keyword evidence="4" id="KW-1185">Reference proteome</keyword>
<dbReference type="AlphaFoldDB" id="C1MXK4"/>
<evidence type="ECO:0000256" key="1">
    <source>
        <dbReference type="SAM" id="MobiDB-lite"/>
    </source>
</evidence>
<feature type="region of interest" description="Disordered" evidence="1">
    <location>
        <begin position="1"/>
        <end position="24"/>
    </location>
</feature>
<dbReference type="eggNOG" id="ENOG502S047">
    <property type="taxonomic scope" value="Eukaryota"/>
</dbReference>
<dbReference type="OMA" id="PWARNES"/>
<dbReference type="KEGG" id="mpp:MICPUCDRAFT_8140"/>
<dbReference type="OrthoDB" id="2013891at2759"/>
<reference evidence="3 4" key="1">
    <citation type="journal article" date="2009" name="Science">
        <title>Green evolution and dynamic adaptations revealed by genomes of the marine picoeukaryotes Micromonas.</title>
        <authorList>
            <person name="Worden A.Z."/>
            <person name="Lee J.H."/>
            <person name="Mock T."/>
            <person name="Rouze P."/>
            <person name="Simmons M.P."/>
            <person name="Aerts A.L."/>
            <person name="Allen A.E."/>
            <person name="Cuvelier M.L."/>
            <person name="Derelle E."/>
            <person name="Everett M.V."/>
            <person name="Foulon E."/>
            <person name="Grimwood J."/>
            <person name="Gundlach H."/>
            <person name="Henrissat B."/>
            <person name="Napoli C."/>
            <person name="McDonald S.M."/>
            <person name="Parker M.S."/>
            <person name="Rombauts S."/>
            <person name="Salamov A."/>
            <person name="Von Dassow P."/>
            <person name="Badger J.H."/>
            <person name="Coutinho P.M."/>
            <person name="Demir E."/>
            <person name="Dubchak I."/>
            <person name="Gentemann C."/>
            <person name="Eikrem W."/>
            <person name="Gready J.E."/>
            <person name="John U."/>
            <person name="Lanier W."/>
            <person name="Lindquist E.A."/>
            <person name="Lucas S."/>
            <person name="Mayer K.F."/>
            <person name="Moreau H."/>
            <person name="Not F."/>
            <person name="Otillar R."/>
            <person name="Panaud O."/>
            <person name="Pangilinan J."/>
            <person name="Paulsen I."/>
            <person name="Piegu B."/>
            <person name="Poliakov A."/>
            <person name="Robbens S."/>
            <person name="Schmutz J."/>
            <person name="Toulza E."/>
            <person name="Wyss T."/>
            <person name="Zelensky A."/>
            <person name="Zhou K."/>
            <person name="Armbrust E.V."/>
            <person name="Bhattacharya D."/>
            <person name="Goodenough U.W."/>
            <person name="Van de Peer Y."/>
            <person name="Grigoriev I.V."/>
        </authorList>
    </citation>
    <scope>NUCLEOTIDE SEQUENCE [LARGE SCALE GENOMIC DNA]</scope>
    <source>
        <strain evidence="3 4">CCMP1545</strain>
    </source>
</reference>